<dbReference type="RefSeq" id="XP_068370658.1">
    <property type="nucleotide sequence ID" value="XM_068490767.1"/>
</dbReference>
<evidence type="ECO:0000259" key="1">
    <source>
        <dbReference type="Pfam" id="PF10416"/>
    </source>
</evidence>
<dbReference type="OrthoDB" id="10433072at2759"/>
<protein>
    <recommendedName>
        <fullName evidence="1">Initiator binding domain-containing protein</fullName>
    </recommendedName>
</protein>
<comment type="caution">
    <text evidence="2">The sequence shown here is derived from an EMBL/GenBank/DDBJ whole genome shotgun (WGS) entry which is preliminary data.</text>
</comment>
<dbReference type="VEuPathDB" id="TrichDB:TRFO_02569"/>
<dbReference type="AlphaFoldDB" id="A0A1J4L281"/>
<dbReference type="Proteomes" id="UP000179807">
    <property type="component" value="Unassembled WGS sequence"/>
</dbReference>
<organism evidence="2 3">
    <name type="scientific">Tritrichomonas foetus</name>
    <dbReference type="NCBI Taxonomy" id="1144522"/>
    <lineage>
        <taxon>Eukaryota</taxon>
        <taxon>Metamonada</taxon>
        <taxon>Parabasalia</taxon>
        <taxon>Tritrichomonadida</taxon>
        <taxon>Tritrichomonadidae</taxon>
        <taxon>Tritrichomonas</taxon>
    </lineage>
</organism>
<dbReference type="EMBL" id="MLAK01000002">
    <property type="protein sequence ID" value="OHT17522.1"/>
    <property type="molecule type" value="Genomic_DNA"/>
</dbReference>
<evidence type="ECO:0000313" key="2">
    <source>
        <dbReference type="EMBL" id="OHT17522.1"/>
    </source>
</evidence>
<keyword evidence="3" id="KW-1185">Reference proteome</keyword>
<dbReference type="Pfam" id="PF10416">
    <property type="entry name" value="IBD"/>
    <property type="match status" value="1"/>
</dbReference>
<evidence type="ECO:0000313" key="3">
    <source>
        <dbReference type="Proteomes" id="UP000179807"/>
    </source>
</evidence>
<name>A0A1J4L281_9EUKA</name>
<dbReference type="InterPro" id="IPR018845">
    <property type="entry name" value="Initiator-bd"/>
</dbReference>
<sequence length="216" mass="24797">MFANPSMFFSHRRVSLHPIPYDPFFNLLTASDQNQYLQLCQFFVVAEDRNKRNLGMPTFIKHLTMIHDFVNQGDNLDGIRGMLCGIHFGVNSFMINTAKLKSFMNRSKSCINGCFQKLGYNMVKPSRDITTLLTEIHPTGAPIHQASSRQWCVRRGTDQSPLCFVPSIEKKFAAPDIQEDMSKKEKVPLFYVDLESLLNHKEALDYHQALTTEIVY</sequence>
<proteinExistence type="predicted"/>
<gene>
    <name evidence="2" type="ORF">TRFO_02569</name>
</gene>
<reference evidence="2" key="1">
    <citation type="submission" date="2016-10" db="EMBL/GenBank/DDBJ databases">
        <authorList>
            <person name="Benchimol M."/>
            <person name="Almeida L.G."/>
            <person name="Vasconcelos A.T."/>
            <person name="Perreira-Neves A."/>
            <person name="Rosa I.A."/>
            <person name="Tasca T."/>
            <person name="Bogo M.R."/>
            <person name="de Souza W."/>
        </authorList>
    </citation>
    <scope>NUCLEOTIDE SEQUENCE [LARGE SCALE GENOMIC DNA]</scope>
    <source>
        <strain evidence="2">K</strain>
    </source>
</reference>
<dbReference type="GeneID" id="94825471"/>
<feature type="domain" description="Initiator binding" evidence="1">
    <location>
        <begin position="31"/>
        <end position="155"/>
    </location>
</feature>
<accession>A0A1J4L281</accession>